<comment type="caution">
    <text evidence="2">The sequence shown here is derived from an EMBL/GenBank/DDBJ whole genome shotgun (WGS) entry which is preliminary data.</text>
</comment>
<reference evidence="3" key="1">
    <citation type="submission" date="2016-06" db="EMBL/GenBank/DDBJ databases">
        <title>Parallel loss of symbiosis genes in relatives of nitrogen-fixing non-legume Parasponia.</title>
        <authorList>
            <person name="Van Velzen R."/>
            <person name="Holmer R."/>
            <person name="Bu F."/>
            <person name="Rutten L."/>
            <person name="Van Zeijl A."/>
            <person name="Liu W."/>
            <person name="Santuari L."/>
            <person name="Cao Q."/>
            <person name="Sharma T."/>
            <person name="Shen D."/>
            <person name="Roswanjaya Y."/>
            <person name="Wardhani T."/>
            <person name="Kalhor M.S."/>
            <person name="Jansen J."/>
            <person name="Van den Hoogen J."/>
            <person name="Gungor B."/>
            <person name="Hartog M."/>
            <person name="Hontelez J."/>
            <person name="Verver J."/>
            <person name="Yang W.-C."/>
            <person name="Schijlen E."/>
            <person name="Repin R."/>
            <person name="Schilthuizen M."/>
            <person name="Schranz E."/>
            <person name="Heidstra R."/>
            <person name="Miyata K."/>
            <person name="Fedorova E."/>
            <person name="Kohlen W."/>
            <person name="Bisseling T."/>
            <person name="Smit S."/>
            <person name="Geurts R."/>
        </authorList>
    </citation>
    <scope>NUCLEOTIDE SEQUENCE [LARGE SCALE GENOMIC DNA]</scope>
    <source>
        <strain evidence="3">cv. RG33-2</strain>
    </source>
</reference>
<dbReference type="STRING" id="63057.A0A2P5FXH7"/>
<name>A0A2P5FXH7_TREOI</name>
<dbReference type="PANTHER" id="PTHR36043">
    <property type="entry name" value="2,3-BISPHOSPHOGLYCERATE-INDEPENDENT PHOSPHOGLYCERATE MUTASE"/>
    <property type="match status" value="1"/>
</dbReference>
<evidence type="ECO:0000313" key="3">
    <source>
        <dbReference type="Proteomes" id="UP000237000"/>
    </source>
</evidence>
<dbReference type="PANTHER" id="PTHR36043:SF1">
    <property type="entry name" value="2,3-BISPHOSPHOGLYCERATE-INDEPENDENT PHOSPHOGLYCERATE MUTASE"/>
    <property type="match status" value="1"/>
</dbReference>
<dbReference type="FunCoup" id="A0A2P5FXH7">
    <property type="interactions" value="939"/>
</dbReference>
<dbReference type="Proteomes" id="UP000237000">
    <property type="component" value="Unassembled WGS sequence"/>
</dbReference>
<evidence type="ECO:0000256" key="1">
    <source>
        <dbReference type="SAM" id="Phobius"/>
    </source>
</evidence>
<keyword evidence="1" id="KW-1133">Transmembrane helix</keyword>
<dbReference type="InParanoid" id="A0A2P5FXH7"/>
<proteinExistence type="predicted"/>
<sequence length="254" mass="28887">MGLVWLSTRGRFGFTLRELAGPARWNAPRGKFLLDTSGTKQGFTENRHVSELRMTWRNSWLAFDPGGDKTYTLARIRKVSVRSKRAEQGAVVVVVSSRIFGLWSLVMRMDIQARIGIISSHAFSSRNPKPTSSSSSSTSYWTQTQKFLCSTKGSRENQENDNNNGDKSSMDWDKAWSSFRKQGKKKSFFSQFSPNKYVSWNPRRSNYPLSEEVDPIKRTERSNLMFWTSPGFTLAGAIVLVTFLLVYTILAPVK</sequence>
<dbReference type="EMBL" id="JXTC01000004">
    <property type="protein sequence ID" value="POO02484.1"/>
    <property type="molecule type" value="Genomic_DNA"/>
</dbReference>
<keyword evidence="1" id="KW-0472">Membrane</keyword>
<accession>A0A2P5FXH7</accession>
<protein>
    <submittedName>
        <fullName evidence="2">Uncharacterized protein</fullName>
    </submittedName>
</protein>
<feature type="transmembrane region" description="Helical" evidence="1">
    <location>
        <begin position="224"/>
        <end position="250"/>
    </location>
</feature>
<keyword evidence="3" id="KW-1185">Reference proteome</keyword>
<dbReference type="OrthoDB" id="1914651at2759"/>
<organism evidence="2 3">
    <name type="scientific">Trema orientale</name>
    <name type="common">Charcoal tree</name>
    <name type="synonym">Celtis orientalis</name>
    <dbReference type="NCBI Taxonomy" id="63057"/>
    <lineage>
        <taxon>Eukaryota</taxon>
        <taxon>Viridiplantae</taxon>
        <taxon>Streptophyta</taxon>
        <taxon>Embryophyta</taxon>
        <taxon>Tracheophyta</taxon>
        <taxon>Spermatophyta</taxon>
        <taxon>Magnoliopsida</taxon>
        <taxon>eudicotyledons</taxon>
        <taxon>Gunneridae</taxon>
        <taxon>Pentapetalae</taxon>
        <taxon>rosids</taxon>
        <taxon>fabids</taxon>
        <taxon>Rosales</taxon>
        <taxon>Cannabaceae</taxon>
        <taxon>Trema</taxon>
    </lineage>
</organism>
<keyword evidence="1" id="KW-0812">Transmembrane</keyword>
<evidence type="ECO:0000313" key="2">
    <source>
        <dbReference type="EMBL" id="POO02484.1"/>
    </source>
</evidence>
<dbReference type="AlphaFoldDB" id="A0A2P5FXH7"/>
<gene>
    <name evidence="2" type="ORF">TorRG33x02_014680</name>
</gene>